<dbReference type="HOGENOM" id="CLU_1678436_0_0_1"/>
<reference evidence="2 3" key="1">
    <citation type="submission" date="2014-04" db="EMBL/GenBank/DDBJ databases">
        <authorList>
            <consortium name="DOE Joint Genome Institute"/>
            <person name="Kuo A."/>
            <person name="Martino E."/>
            <person name="Perotto S."/>
            <person name="Kohler A."/>
            <person name="Nagy L.G."/>
            <person name="Floudas D."/>
            <person name="Copeland A."/>
            <person name="Barry K.W."/>
            <person name="Cichocki N."/>
            <person name="Veneault-Fourrey C."/>
            <person name="LaButti K."/>
            <person name="Lindquist E.A."/>
            <person name="Lipzen A."/>
            <person name="Lundell T."/>
            <person name="Morin E."/>
            <person name="Murat C."/>
            <person name="Sun H."/>
            <person name="Tunlid A."/>
            <person name="Henrissat B."/>
            <person name="Grigoriev I.V."/>
            <person name="Hibbett D.S."/>
            <person name="Martin F."/>
            <person name="Nordberg H.P."/>
            <person name="Cantor M.N."/>
            <person name="Hua S.X."/>
        </authorList>
    </citation>
    <scope>NUCLEOTIDE SEQUENCE [LARGE SCALE GENOMIC DNA]</scope>
    <source>
        <strain evidence="2 3">Zn</strain>
    </source>
</reference>
<sequence>MRLSTLALRATLFFIGAFGEITQSPCTPHNNHETCLLYWITNTGVDMDLDNPNDFEAWAHATIYSPSCLAWGATTNGLESNVKVYAWGLDSTNPLILNPATWPDVGYNTPQFEYKGQVWDYEDCQCQVGNLELETHICKCPFRCEPVPIIGQDLKPP</sequence>
<dbReference type="EMBL" id="KN832870">
    <property type="protein sequence ID" value="KIN07632.1"/>
    <property type="molecule type" value="Genomic_DNA"/>
</dbReference>
<feature type="signal peptide" evidence="1">
    <location>
        <begin position="1"/>
        <end position="19"/>
    </location>
</feature>
<dbReference type="AlphaFoldDB" id="A0A0C3HZM7"/>
<feature type="chain" id="PRO_5002178716" description="Cyanovirin-N domain-containing protein" evidence="1">
    <location>
        <begin position="20"/>
        <end position="157"/>
    </location>
</feature>
<name>A0A0C3HZM7_OIDMZ</name>
<dbReference type="Proteomes" id="UP000054321">
    <property type="component" value="Unassembled WGS sequence"/>
</dbReference>
<evidence type="ECO:0000313" key="2">
    <source>
        <dbReference type="EMBL" id="KIN07632.1"/>
    </source>
</evidence>
<dbReference type="OrthoDB" id="3497633at2759"/>
<evidence type="ECO:0008006" key="4">
    <source>
        <dbReference type="Google" id="ProtNLM"/>
    </source>
</evidence>
<proteinExistence type="predicted"/>
<evidence type="ECO:0000256" key="1">
    <source>
        <dbReference type="SAM" id="SignalP"/>
    </source>
</evidence>
<evidence type="ECO:0000313" key="3">
    <source>
        <dbReference type="Proteomes" id="UP000054321"/>
    </source>
</evidence>
<keyword evidence="1" id="KW-0732">Signal</keyword>
<keyword evidence="3" id="KW-1185">Reference proteome</keyword>
<protein>
    <recommendedName>
        <fullName evidence="4">Cyanovirin-N domain-containing protein</fullName>
    </recommendedName>
</protein>
<gene>
    <name evidence="2" type="ORF">OIDMADRAFT_22500</name>
</gene>
<dbReference type="InParanoid" id="A0A0C3HZM7"/>
<organism evidence="2 3">
    <name type="scientific">Oidiodendron maius (strain Zn)</name>
    <dbReference type="NCBI Taxonomy" id="913774"/>
    <lineage>
        <taxon>Eukaryota</taxon>
        <taxon>Fungi</taxon>
        <taxon>Dikarya</taxon>
        <taxon>Ascomycota</taxon>
        <taxon>Pezizomycotina</taxon>
        <taxon>Leotiomycetes</taxon>
        <taxon>Leotiomycetes incertae sedis</taxon>
        <taxon>Myxotrichaceae</taxon>
        <taxon>Oidiodendron</taxon>
    </lineage>
</organism>
<reference evidence="3" key="2">
    <citation type="submission" date="2015-01" db="EMBL/GenBank/DDBJ databases">
        <title>Evolutionary Origins and Diversification of the Mycorrhizal Mutualists.</title>
        <authorList>
            <consortium name="DOE Joint Genome Institute"/>
            <consortium name="Mycorrhizal Genomics Consortium"/>
            <person name="Kohler A."/>
            <person name="Kuo A."/>
            <person name="Nagy L.G."/>
            <person name="Floudas D."/>
            <person name="Copeland A."/>
            <person name="Barry K.W."/>
            <person name="Cichocki N."/>
            <person name="Veneault-Fourrey C."/>
            <person name="LaButti K."/>
            <person name="Lindquist E.A."/>
            <person name="Lipzen A."/>
            <person name="Lundell T."/>
            <person name="Morin E."/>
            <person name="Murat C."/>
            <person name="Riley R."/>
            <person name="Ohm R."/>
            <person name="Sun H."/>
            <person name="Tunlid A."/>
            <person name="Henrissat B."/>
            <person name="Grigoriev I.V."/>
            <person name="Hibbett D.S."/>
            <person name="Martin F."/>
        </authorList>
    </citation>
    <scope>NUCLEOTIDE SEQUENCE [LARGE SCALE GENOMIC DNA]</scope>
    <source>
        <strain evidence="3">Zn</strain>
    </source>
</reference>
<accession>A0A0C3HZM7</accession>